<proteinExistence type="inferred from homology"/>
<dbReference type="Pfam" id="PF00877">
    <property type="entry name" value="NLPC_P60"/>
    <property type="match status" value="1"/>
</dbReference>
<dbReference type="Proteomes" id="UP001596084">
    <property type="component" value="Unassembled WGS sequence"/>
</dbReference>
<dbReference type="InterPro" id="IPR051202">
    <property type="entry name" value="Peptidase_C40"/>
</dbReference>
<evidence type="ECO:0000259" key="7">
    <source>
        <dbReference type="PROSITE" id="PS51935"/>
    </source>
</evidence>
<feature type="compositionally biased region" description="Polar residues" evidence="5">
    <location>
        <begin position="210"/>
        <end position="228"/>
    </location>
</feature>
<dbReference type="PANTHER" id="PTHR47053">
    <property type="entry name" value="MUREIN DD-ENDOPEPTIDASE MEPH-RELATED"/>
    <property type="match status" value="1"/>
</dbReference>
<dbReference type="InterPro" id="IPR000064">
    <property type="entry name" value="NLP_P60_dom"/>
</dbReference>
<name>A0ABW0Q6E8_9BURK</name>
<evidence type="ECO:0000313" key="9">
    <source>
        <dbReference type="Proteomes" id="UP001596084"/>
    </source>
</evidence>
<feature type="region of interest" description="Disordered" evidence="5">
    <location>
        <begin position="175"/>
        <end position="228"/>
    </location>
</feature>
<keyword evidence="9" id="KW-1185">Reference proteome</keyword>
<protein>
    <submittedName>
        <fullName evidence="8">C40 family peptidase</fullName>
    </submittedName>
</protein>
<dbReference type="RefSeq" id="WP_068834625.1">
    <property type="nucleotide sequence ID" value="NZ_JBHSMX010000009.1"/>
</dbReference>
<dbReference type="PANTHER" id="PTHR47053:SF1">
    <property type="entry name" value="MUREIN DD-ENDOPEPTIDASE MEPH-RELATED"/>
    <property type="match status" value="1"/>
</dbReference>
<evidence type="ECO:0000256" key="1">
    <source>
        <dbReference type="ARBA" id="ARBA00007074"/>
    </source>
</evidence>
<evidence type="ECO:0000256" key="4">
    <source>
        <dbReference type="ARBA" id="ARBA00022807"/>
    </source>
</evidence>
<keyword evidence="2" id="KW-0645">Protease</keyword>
<feature type="domain" description="NlpC/P60" evidence="7">
    <location>
        <begin position="52"/>
        <end position="176"/>
    </location>
</feature>
<feature type="compositionally biased region" description="Low complexity" evidence="5">
    <location>
        <begin position="188"/>
        <end position="199"/>
    </location>
</feature>
<dbReference type="PROSITE" id="PS51935">
    <property type="entry name" value="NLPC_P60"/>
    <property type="match status" value="1"/>
</dbReference>
<keyword evidence="4" id="KW-0788">Thiol protease</keyword>
<dbReference type="EMBL" id="JBHSMX010000009">
    <property type="protein sequence ID" value="MFC5520120.1"/>
    <property type="molecule type" value="Genomic_DNA"/>
</dbReference>
<comment type="caution">
    <text evidence="8">The sequence shown here is derived from an EMBL/GenBank/DDBJ whole genome shotgun (WGS) entry which is preliminary data.</text>
</comment>
<gene>
    <name evidence="8" type="ORF">ACFPP7_04205</name>
</gene>
<feature type="signal peptide" evidence="6">
    <location>
        <begin position="1"/>
        <end position="22"/>
    </location>
</feature>
<sequence length="228" mass="24727">MRLITPALVIVTAALLAASAHAAPGTSDEDMDKLLADKGLLSRIDQVRQSVSHKASELVVNAMGFLGVPYKRGGNNAETGFDCSGFVRAIYEQSVGLLLPRRAEQQAAATERIDKTDLQPGDLVFFNTMRRAFSHVGIYVGDGKFIHSPKPGAEVRVESMGVSYWQRRFDGARRVQPQGAVAQDAQRQTSTSPPAAQAALAGIQAKPPQITAQQQLPSAWLQQEQYRN</sequence>
<evidence type="ECO:0000256" key="2">
    <source>
        <dbReference type="ARBA" id="ARBA00022670"/>
    </source>
</evidence>
<evidence type="ECO:0000256" key="3">
    <source>
        <dbReference type="ARBA" id="ARBA00022801"/>
    </source>
</evidence>
<keyword evidence="6" id="KW-0732">Signal</keyword>
<comment type="similarity">
    <text evidence="1">Belongs to the peptidase C40 family.</text>
</comment>
<evidence type="ECO:0000313" key="8">
    <source>
        <dbReference type="EMBL" id="MFC5520120.1"/>
    </source>
</evidence>
<feature type="chain" id="PRO_5046321267" evidence="6">
    <location>
        <begin position="23"/>
        <end position="228"/>
    </location>
</feature>
<evidence type="ECO:0000256" key="6">
    <source>
        <dbReference type="SAM" id="SignalP"/>
    </source>
</evidence>
<dbReference type="InterPro" id="IPR038765">
    <property type="entry name" value="Papain-like_cys_pep_sf"/>
</dbReference>
<dbReference type="SUPFAM" id="SSF54001">
    <property type="entry name" value="Cysteine proteinases"/>
    <property type="match status" value="1"/>
</dbReference>
<accession>A0ABW0Q6E8</accession>
<organism evidence="8 9">
    <name type="scientific">Polaromonas jejuensis</name>
    <dbReference type="NCBI Taxonomy" id="457502"/>
    <lineage>
        <taxon>Bacteria</taxon>
        <taxon>Pseudomonadati</taxon>
        <taxon>Pseudomonadota</taxon>
        <taxon>Betaproteobacteria</taxon>
        <taxon>Burkholderiales</taxon>
        <taxon>Comamonadaceae</taxon>
        <taxon>Polaromonas</taxon>
    </lineage>
</organism>
<keyword evidence="3" id="KW-0378">Hydrolase</keyword>
<reference evidence="9" key="1">
    <citation type="journal article" date="2019" name="Int. J. Syst. Evol. Microbiol.">
        <title>The Global Catalogue of Microorganisms (GCM) 10K type strain sequencing project: providing services to taxonomists for standard genome sequencing and annotation.</title>
        <authorList>
            <consortium name="The Broad Institute Genomics Platform"/>
            <consortium name="The Broad Institute Genome Sequencing Center for Infectious Disease"/>
            <person name="Wu L."/>
            <person name="Ma J."/>
        </authorList>
    </citation>
    <scope>NUCLEOTIDE SEQUENCE [LARGE SCALE GENOMIC DNA]</scope>
    <source>
        <strain evidence="9">CGMCC 4.7277</strain>
    </source>
</reference>
<dbReference type="Gene3D" id="3.90.1720.10">
    <property type="entry name" value="endopeptidase domain like (from Nostoc punctiforme)"/>
    <property type="match status" value="1"/>
</dbReference>
<evidence type="ECO:0000256" key="5">
    <source>
        <dbReference type="SAM" id="MobiDB-lite"/>
    </source>
</evidence>